<dbReference type="PANTHER" id="PTHR36477:SF1">
    <property type="entry name" value="TRANSMEMBRANE PROTEIN 225"/>
    <property type="match status" value="1"/>
</dbReference>
<dbReference type="GO" id="GO:0016020">
    <property type="term" value="C:membrane"/>
    <property type="evidence" value="ECO:0007669"/>
    <property type="project" value="UniProtKB-SubCell"/>
</dbReference>
<evidence type="ECO:0000256" key="2">
    <source>
        <dbReference type="ARBA" id="ARBA00022692"/>
    </source>
</evidence>
<evidence type="ECO:0000259" key="5">
    <source>
        <dbReference type="Pfam" id="PF25452"/>
    </source>
</evidence>
<reference evidence="6" key="1">
    <citation type="journal article" date="2021" name="Evol. Appl.">
        <title>The genome of the Pyrenean desman and the effects of bottlenecks and inbreeding on the genomic landscape of an endangered species.</title>
        <authorList>
            <person name="Escoda L."/>
            <person name="Castresana J."/>
        </authorList>
    </citation>
    <scope>NUCLEOTIDE SEQUENCE</scope>
    <source>
        <strain evidence="6">IBE-C5619</strain>
    </source>
</reference>
<feature type="transmembrane region" description="Helical" evidence="4">
    <location>
        <begin position="100"/>
        <end position="122"/>
    </location>
</feature>
<gene>
    <name evidence="6" type="ORF">J0S82_007934</name>
</gene>
<feature type="transmembrane region" description="Helical" evidence="4">
    <location>
        <begin position="15"/>
        <end position="34"/>
    </location>
</feature>
<dbReference type="AlphaFoldDB" id="A0A8J6AJ54"/>
<dbReference type="OrthoDB" id="9833398at2759"/>
<sequence length="232" mass="26760">SPLTMLQISTRKIQATNMFFSSWGLVFLTVGILVEEWVKLKLDTEEYISHNPWICCTTVWPEDKLEVVRNTMILVLNLSFLHNLYLGLEFTSMIPQMQYIHFIPVIFSFFTGILLFFALLLYHQKLREGQAVYYSSYEISWITFIAYLNVFCFIASGESGTLKGILSLVPQSYSCSCLNIIHICPTESLDLQSSEMSIKPVSLPERTAMPRSIVRSHCREDSINKPHIQTRR</sequence>
<evidence type="ECO:0000256" key="3">
    <source>
        <dbReference type="ARBA" id="ARBA00023136"/>
    </source>
</evidence>
<evidence type="ECO:0000313" key="6">
    <source>
        <dbReference type="EMBL" id="KAG8522326.1"/>
    </source>
</evidence>
<feature type="transmembrane region" description="Helical" evidence="4">
    <location>
        <begin position="134"/>
        <end position="155"/>
    </location>
</feature>
<keyword evidence="4" id="KW-1133">Transmembrane helix</keyword>
<keyword evidence="3 4" id="KW-0472">Membrane</keyword>
<keyword evidence="2 4" id="KW-0812">Transmembrane</keyword>
<proteinExistence type="predicted"/>
<accession>A0A8J6AJ54</accession>
<dbReference type="Pfam" id="PF25452">
    <property type="entry name" value="TM225"/>
    <property type="match status" value="1"/>
</dbReference>
<dbReference type="PANTHER" id="PTHR36477">
    <property type="entry name" value="TRANSMEMBRANE PROTEIN 225"/>
    <property type="match status" value="1"/>
</dbReference>
<comment type="caution">
    <text evidence="6">The sequence shown here is derived from an EMBL/GenBank/DDBJ whole genome shotgun (WGS) entry which is preliminary data.</text>
</comment>
<name>A0A8J6AJ54_GALPY</name>
<dbReference type="Proteomes" id="UP000700334">
    <property type="component" value="Unassembled WGS sequence"/>
</dbReference>
<keyword evidence="7" id="KW-1185">Reference proteome</keyword>
<feature type="non-terminal residue" evidence="6">
    <location>
        <position position="1"/>
    </location>
</feature>
<evidence type="ECO:0000256" key="4">
    <source>
        <dbReference type="SAM" id="Phobius"/>
    </source>
</evidence>
<comment type="subcellular location">
    <subcellularLocation>
        <location evidence="1">Membrane</location>
        <topology evidence="1">Multi-pass membrane protein</topology>
    </subcellularLocation>
</comment>
<evidence type="ECO:0000256" key="1">
    <source>
        <dbReference type="ARBA" id="ARBA00004141"/>
    </source>
</evidence>
<evidence type="ECO:0000313" key="7">
    <source>
        <dbReference type="Proteomes" id="UP000700334"/>
    </source>
</evidence>
<organism evidence="6 7">
    <name type="scientific">Galemys pyrenaicus</name>
    <name type="common">Iberian desman</name>
    <name type="synonym">Pyrenean desman</name>
    <dbReference type="NCBI Taxonomy" id="202257"/>
    <lineage>
        <taxon>Eukaryota</taxon>
        <taxon>Metazoa</taxon>
        <taxon>Chordata</taxon>
        <taxon>Craniata</taxon>
        <taxon>Vertebrata</taxon>
        <taxon>Euteleostomi</taxon>
        <taxon>Mammalia</taxon>
        <taxon>Eutheria</taxon>
        <taxon>Laurasiatheria</taxon>
        <taxon>Eulipotyphla</taxon>
        <taxon>Talpidae</taxon>
        <taxon>Galemys</taxon>
    </lineage>
</organism>
<feature type="transmembrane region" description="Helical" evidence="4">
    <location>
        <begin position="67"/>
        <end position="88"/>
    </location>
</feature>
<feature type="domain" description="Transmembrane protein 225" evidence="5">
    <location>
        <begin position="5"/>
        <end position="162"/>
    </location>
</feature>
<protein>
    <submittedName>
        <fullName evidence="6">Transmembrane protein 225</fullName>
    </submittedName>
</protein>
<feature type="non-terminal residue" evidence="6">
    <location>
        <position position="232"/>
    </location>
</feature>
<dbReference type="InterPro" id="IPR057351">
    <property type="entry name" value="TM225_dom"/>
</dbReference>
<dbReference type="EMBL" id="JAGFMF010011443">
    <property type="protein sequence ID" value="KAG8522326.1"/>
    <property type="molecule type" value="Genomic_DNA"/>
</dbReference>
<dbReference type="InterPro" id="IPR033542">
    <property type="entry name" value="TM225"/>
</dbReference>